<dbReference type="SUPFAM" id="SSF75620">
    <property type="entry name" value="Release factor"/>
    <property type="match status" value="1"/>
</dbReference>
<dbReference type="InterPro" id="IPR000352">
    <property type="entry name" value="Pep_chain_release_fac_I"/>
</dbReference>
<dbReference type="RefSeq" id="WP_105187054.1">
    <property type="nucleotide sequence ID" value="NZ_BAAAGO010000009.1"/>
</dbReference>
<dbReference type="EMBL" id="LT985188">
    <property type="protein sequence ID" value="SPD88575.1"/>
    <property type="molecule type" value="Genomic_DNA"/>
</dbReference>
<dbReference type="GO" id="GO:0003747">
    <property type="term" value="F:translation release factor activity"/>
    <property type="evidence" value="ECO:0007669"/>
    <property type="project" value="InterPro"/>
</dbReference>
<dbReference type="Proteomes" id="UP000238164">
    <property type="component" value="Chromosome 1"/>
</dbReference>
<evidence type="ECO:0000313" key="5">
    <source>
        <dbReference type="Proteomes" id="UP000238164"/>
    </source>
</evidence>
<dbReference type="NCBIfam" id="NF006718">
    <property type="entry name" value="PRK09256.1"/>
    <property type="match status" value="1"/>
</dbReference>
<evidence type="ECO:0000313" key="4">
    <source>
        <dbReference type="EMBL" id="SPD88575.1"/>
    </source>
</evidence>
<dbReference type="PANTHER" id="PTHR47814">
    <property type="entry name" value="PEPTIDYL-TRNA HYDROLASE ARFB"/>
    <property type="match status" value="1"/>
</dbReference>
<dbReference type="OrthoDB" id="9815709at2"/>
<evidence type="ECO:0000256" key="2">
    <source>
        <dbReference type="SAM" id="MobiDB-lite"/>
    </source>
</evidence>
<dbReference type="EC" id="3.1.1.29" evidence="4"/>
<name>A0A2N9JKL0_9ACTN</name>
<reference evidence="4 5" key="1">
    <citation type="submission" date="2018-02" db="EMBL/GenBank/DDBJ databases">
        <authorList>
            <person name="Cohen D.B."/>
            <person name="Kent A.D."/>
        </authorList>
    </citation>
    <scope>NUCLEOTIDE SEQUENCE [LARGE SCALE GENOMIC DNA]</scope>
    <source>
        <strain evidence="4">1</strain>
    </source>
</reference>
<evidence type="ECO:0000259" key="3">
    <source>
        <dbReference type="Pfam" id="PF00472"/>
    </source>
</evidence>
<dbReference type="PANTHER" id="PTHR47814:SF1">
    <property type="entry name" value="PEPTIDYL-TRNA HYDROLASE ARFB"/>
    <property type="match status" value="1"/>
</dbReference>
<feature type="region of interest" description="Disordered" evidence="2">
    <location>
        <begin position="85"/>
        <end position="147"/>
    </location>
</feature>
<dbReference type="Gene3D" id="3.30.160.20">
    <property type="match status" value="1"/>
</dbReference>
<accession>A0A2N9JKL0</accession>
<gene>
    <name evidence="4" type="primary">arfB</name>
    <name evidence="4" type="ORF">MPLG2_3545</name>
</gene>
<dbReference type="GO" id="GO:0072344">
    <property type="term" value="P:rescue of stalled ribosome"/>
    <property type="evidence" value="ECO:0007669"/>
    <property type="project" value="TreeGrafter"/>
</dbReference>
<sequence>MDDLHLAPAPGLPGGLVIPERELLERFSHASGPGGQGVNTADSRVQLSFDVAASTALDDRQRARLLHRLRPRLSGTVLTIVAAQHRSQRQNRAAARGRLAELIRDALAPPPPPRRASRPTKGSIERRLAGKRRRSELKRQRGGFGID</sequence>
<comment type="similarity">
    <text evidence="1">Belongs to the prokaryotic/mitochondrial release factor family.</text>
</comment>
<dbReference type="KEGG" id="mgg:MPLG2_3545"/>
<dbReference type="InterPro" id="IPR045853">
    <property type="entry name" value="Pep_chain_release_fac_I_sf"/>
</dbReference>
<proteinExistence type="inferred from homology"/>
<dbReference type="GO" id="GO:0004045">
    <property type="term" value="F:peptidyl-tRNA hydrolase activity"/>
    <property type="evidence" value="ECO:0007669"/>
    <property type="project" value="UniProtKB-EC"/>
</dbReference>
<dbReference type="GO" id="GO:0043022">
    <property type="term" value="F:ribosome binding"/>
    <property type="evidence" value="ECO:0007669"/>
    <property type="project" value="TreeGrafter"/>
</dbReference>
<dbReference type="Pfam" id="PF00472">
    <property type="entry name" value="RF-1"/>
    <property type="match status" value="1"/>
</dbReference>
<keyword evidence="4" id="KW-0378">Hydrolase</keyword>
<organism evidence="4 5">
    <name type="scientific">Micropruina glycogenica</name>
    <dbReference type="NCBI Taxonomy" id="75385"/>
    <lineage>
        <taxon>Bacteria</taxon>
        <taxon>Bacillati</taxon>
        <taxon>Actinomycetota</taxon>
        <taxon>Actinomycetes</taxon>
        <taxon>Propionibacteriales</taxon>
        <taxon>Nocardioidaceae</taxon>
        <taxon>Micropruina</taxon>
    </lineage>
</organism>
<evidence type="ECO:0000256" key="1">
    <source>
        <dbReference type="ARBA" id="ARBA00010835"/>
    </source>
</evidence>
<feature type="domain" description="Prokaryotic-type class I peptide chain release factors" evidence="3">
    <location>
        <begin position="17"/>
        <end position="140"/>
    </location>
</feature>
<dbReference type="AlphaFoldDB" id="A0A2N9JKL0"/>
<protein>
    <submittedName>
        <fullName evidence="4">Peptidyl-tRNA hydrolase ArfB</fullName>
        <ecNumber evidence="4">3.1.1.29</ecNumber>
    </submittedName>
</protein>
<keyword evidence="5" id="KW-1185">Reference proteome</keyword>